<keyword evidence="2" id="KW-1185">Reference proteome</keyword>
<name>A0ABU0FW29_9BACI</name>
<gene>
    <name evidence="1" type="ORF">J2S25_001792</name>
</gene>
<evidence type="ECO:0000313" key="1">
    <source>
        <dbReference type="EMBL" id="MDQ0413588.1"/>
    </source>
</evidence>
<evidence type="ECO:0000313" key="2">
    <source>
        <dbReference type="Proteomes" id="UP001242313"/>
    </source>
</evidence>
<comment type="caution">
    <text evidence="1">The sequence shown here is derived from an EMBL/GenBank/DDBJ whole genome shotgun (WGS) entry which is preliminary data.</text>
</comment>
<organism evidence="1 2">
    <name type="scientific">Mesobacillus stamsii</name>
    <dbReference type="NCBI Taxonomy" id="225347"/>
    <lineage>
        <taxon>Bacteria</taxon>
        <taxon>Bacillati</taxon>
        <taxon>Bacillota</taxon>
        <taxon>Bacilli</taxon>
        <taxon>Bacillales</taxon>
        <taxon>Bacillaceae</taxon>
        <taxon>Mesobacillus</taxon>
    </lineage>
</organism>
<proteinExistence type="predicted"/>
<dbReference type="EMBL" id="JAUSUN010000008">
    <property type="protein sequence ID" value="MDQ0413588.1"/>
    <property type="molecule type" value="Genomic_DNA"/>
</dbReference>
<accession>A0ABU0FW29</accession>
<protein>
    <submittedName>
        <fullName evidence="1">Uncharacterized protein</fullName>
    </submittedName>
</protein>
<dbReference type="Proteomes" id="UP001242313">
    <property type="component" value="Unassembled WGS sequence"/>
</dbReference>
<sequence>MVKILLEKGSLLFIDKMKTGKEVTNEPYWC</sequence>
<reference evidence="1 2" key="1">
    <citation type="submission" date="2023-07" db="EMBL/GenBank/DDBJ databases">
        <title>Genomic Encyclopedia of Type Strains, Phase IV (KMG-IV): sequencing the most valuable type-strain genomes for metagenomic binning, comparative biology and taxonomic classification.</title>
        <authorList>
            <person name="Goeker M."/>
        </authorList>
    </citation>
    <scope>NUCLEOTIDE SEQUENCE [LARGE SCALE GENOMIC DNA]</scope>
    <source>
        <strain evidence="1 2">DSM 19598</strain>
    </source>
</reference>